<keyword evidence="4" id="KW-1185">Reference proteome</keyword>
<dbReference type="EMBL" id="JACWMS010000001">
    <property type="protein sequence ID" value="MBD1319035.1"/>
    <property type="molecule type" value="Genomic_DNA"/>
</dbReference>
<keyword evidence="2" id="KW-0472">Membrane</keyword>
<organism evidence="3 4">
    <name type="scientific">Gordonia hankookensis</name>
    <dbReference type="NCBI Taxonomy" id="589403"/>
    <lineage>
        <taxon>Bacteria</taxon>
        <taxon>Bacillati</taxon>
        <taxon>Actinomycetota</taxon>
        <taxon>Actinomycetes</taxon>
        <taxon>Mycobacteriales</taxon>
        <taxon>Gordoniaceae</taxon>
        <taxon>Gordonia</taxon>
    </lineage>
</organism>
<comment type="caution">
    <text evidence="3">The sequence shown here is derived from an EMBL/GenBank/DDBJ whole genome shotgun (WGS) entry which is preliminary data.</text>
</comment>
<evidence type="ECO:0000256" key="2">
    <source>
        <dbReference type="SAM" id="Phobius"/>
    </source>
</evidence>
<dbReference type="RefSeq" id="WP_190265975.1">
    <property type="nucleotide sequence ID" value="NZ_BAABAD010000003.1"/>
</dbReference>
<keyword evidence="2" id="KW-1133">Transmembrane helix</keyword>
<sequence>MTDSGGYPLLANLLSTALVQPDITTKVVAGGGTAPVTTGVKTEQSGAAVPIVEITATGESPYAVMQSVKLTTQYSNQALRNIQVAAGIPPGQMATTFTVADAFQPIGGMPSRTRKLIATLLIGVLLAVVLAVVVDAVLRAVGRRRTGSGRDADPKDGVASEDADGTHEAVDGPSAGIRST</sequence>
<evidence type="ECO:0000256" key="1">
    <source>
        <dbReference type="SAM" id="MobiDB-lite"/>
    </source>
</evidence>
<keyword evidence="2" id="KW-0812">Transmembrane</keyword>
<dbReference type="Proteomes" id="UP000602395">
    <property type="component" value="Unassembled WGS sequence"/>
</dbReference>
<feature type="transmembrane region" description="Helical" evidence="2">
    <location>
        <begin position="116"/>
        <end position="138"/>
    </location>
</feature>
<accession>A0ABR7W8W2</accession>
<gene>
    <name evidence="3" type="ORF">IDF66_05525</name>
</gene>
<feature type="region of interest" description="Disordered" evidence="1">
    <location>
        <begin position="145"/>
        <end position="180"/>
    </location>
</feature>
<proteinExistence type="predicted"/>
<evidence type="ECO:0000313" key="4">
    <source>
        <dbReference type="Proteomes" id="UP000602395"/>
    </source>
</evidence>
<reference evidence="3 4" key="1">
    <citation type="submission" date="2020-09" db="EMBL/GenBank/DDBJ databases">
        <title>Novel species in genus Gordonia.</title>
        <authorList>
            <person name="Zhang G."/>
        </authorList>
    </citation>
    <scope>NUCLEOTIDE SEQUENCE [LARGE SCALE GENOMIC DNA]</scope>
    <source>
        <strain evidence="3 4">ON-33</strain>
    </source>
</reference>
<protein>
    <submittedName>
        <fullName evidence="3">Uncharacterized protein</fullName>
    </submittedName>
</protein>
<feature type="compositionally biased region" description="Basic and acidic residues" evidence="1">
    <location>
        <begin position="148"/>
        <end position="170"/>
    </location>
</feature>
<evidence type="ECO:0000313" key="3">
    <source>
        <dbReference type="EMBL" id="MBD1319035.1"/>
    </source>
</evidence>
<name>A0ABR7W8W2_9ACTN</name>